<dbReference type="OrthoDB" id="445556at2759"/>
<dbReference type="PROSITE" id="PS50076">
    <property type="entry name" value="DNAJ_2"/>
    <property type="match status" value="1"/>
</dbReference>
<dbReference type="InterPro" id="IPR036869">
    <property type="entry name" value="J_dom_sf"/>
</dbReference>
<evidence type="ECO:0000259" key="2">
    <source>
        <dbReference type="PROSITE" id="PS50076"/>
    </source>
</evidence>
<feature type="compositionally biased region" description="Polar residues" evidence="1">
    <location>
        <begin position="82"/>
        <end position="99"/>
    </location>
</feature>
<reference evidence="3 4" key="1">
    <citation type="submission" date="2017-03" db="EMBL/GenBank/DDBJ databases">
        <title>An alternative strategy for trypanosome survival in the mammalian bloodstream revealed through genome and transcriptome analysis of the ubiquitous bovine parasite Trypanosoma (Megatrypanum) theileri.</title>
        <authorList>
            <person name="Kelly S."/>
            <person name="Ivens A."/>
            <person name="Mott A."/>
            <person name="O'Neill E."/>
            <person name="Emms D."/>
            <person name="Macleod O."/>
            <person name="Voorheis P."/>
            <person name="Matthews J."/>
            <person name="Matthews K."/>
            <person name="Carrington M."/>
        </authorList>
    </citation>
    <scope>NUCLEOTIDE SEQUENCE [LARGE SCALE GENOMIC DNA]</scope>
    <source>
        <strain evidence="3">Edinburgh</strain>
    </source>
</reference>
<name>A0A1X0NRW0_9TRYP</name>
<gene>
    <name evidence="3" type="ORF">TM35_000252150</name>
</gene>
<dbReference type="InterPro" id="IPR001623">
    <property type="entry name" value="DnaJ_domain"/>
</dbReference>
<dbReference type="VEuPathDB" id="TriTrypDB:TM35_000252150"/>
<feature type="domain" description="J" evidence="2">
    <location>
        <begin position="15"/>
        <end position="85"/>
    </location>
</feature>
<dbReference type="PROSITE" id="PS51257">
    <property type="entry name" value="PROKAR_LIPOPROTEIN"/>
    <property type="match status" value="1"/>
</dbReference>
<evidence type="ECO:0000313" key="3">
    <source>
        <dbReference type="EMBL" id="ORC86919.1"/>
    </source>
</evidence>
<dbReference type="SUPFAM" id="SSF46565">
    <property type="entry name" value="Chaperone J-domain"/>
    <property type="match status" value="1"/>
</dbReference>
<feature type="region of interest" description="Disordered" evidence="1">
    <location>
        <begin position="71"/>
        <end position="104"/>
    </location>
</feature>
<dbReference type="CDD" id="cd06257">
    <property type="entry name" value="DnaJ"/>
    <property type="match status" value="1"/>
</dbReference>
<dbReference type="GeneID" id="39987586"/>
<dbReference type="RefSeq" id="XP_028880985.1">
    <property type="nucleotide sequence ID" value="XM_029027806.1"/>
</dbReference>
<sequence length="240" mass="27356">MITRTRALMSLNVGQACRVMGFTAPPLDKRILKKRYVELVKKHHPDQHGPNASADRMVIVTEAYKTLGRLLDDGRRGRAPSDLSQGTHTSSGNIHNNNKSARDEMEAEAAAFVAPGAPLSMAGWTLPWQRGRTVSSQKLQEQELQKEVSSLHEYVRKTRAIERELLARADRAKAELKMSEGSHGFTAKHFEEIRRMQQRDPSWALKRKPLIVLIGKYYRKRLSVALSRWWDAVQYVFLGR</sequence>
<dbReference type="AlphaFoldDB" id="A0A1X0NRW0"/>
<comment type="caution">
    <text evidence="3">The sequence shown here is derived from an EMBL/GenBank/DDBJ whole genome shotgun (WGS) entry which is preliminary data.</text>
</comment>
<proteinExistence type="predicted"/>
<organism evidence="3 4">
    <name type="scientific">Trypanosoma theileri</name>
    <dbReference type="NCBI Taxonomy" id="67003"/>
    <lineage>
        <taxon>Eukaryota</taxon>
        <taxon>Discoba</taxon>
        <taxon>Euglenozoa</taxon>
        <taxon>Kinetoplastea</taxon>
        <taxon>Metakinetoplastina</taxon>
        <taxon>Trypanosomatida</taxon>
        <taxon>Trypanosomatidae</taxon>
        <taxon>Trypanosoma</taxon>
    </lineage>
</organism>
<dbReference type="Proteomes" id="UP000192257">
    <property type="component" value="Unassembled WGS sequence"/>
</dbReference>
<protein>
    <submittedName>
        <fullName evidence="3">Chaperone protein DNAJ</fullName>
    </submittedName>
</protein>
<dbReference type="EMBL" id="NBCO01000025">
    <property type="protein sequence ID" value="ORC86919.1"/>
    <property type="molecule type" value="Genomic_DNA"/>
</dbReference>
<evidence type="ECO:0000313" key="4">
    <source>
        <dbReference type="Proteomes" id="UP000192257"/>
    </source>
</evidence>
<evidence type="ECO:0000256" key="1">
    <source>
        <dbReference type="SAM" id="MobiDB-lite"/>
    </source>
</evidence>
<keyword evidence="4" id="KW-1185">Reference proteome</keyword>
<dbReference type="Gene3D" id="1.10.287.110">
    <property type="entry name" value="DnaJ domain"/>
    <property type="match status" value="1"/>
</dbReference>
<accession>A0A1X0NRW0</accession>